<sequence length="125" mass="14308">MNSAFDRVLETCITKLERGELTSESLREAFKEIISEKKIKQSILVLLAGSTSLYSTVHSMFMYENGVLSDGPVDSKEWPYQKVSDAIDDGWRLIQFPTPPAIFLDQKQRFVPCEFVLEKIVEVYP</sequence>
<evidence type="ECO:0000313" key="2">
    <source>
        <dbReference type="Proteomes" id="UP000249260"/>
    </source>
</evidence>
<reference evidence="1 2" key="1">
    <citation type="submission" date="2018-06" db="EMBL/GenBank/DDBJ databases">
        <title>Paenibacillus montanisoli sp. nov., isolated from mountain area soil.</title>
        <authorList>
            <person name="Wu M."/>
        </authorList>
    </citation>
    <scope>NUCLEOTIDE SEQUENCE [LARGE SCALE GENOMIC DNA]</scope>
    <source>
        <strain evidence="1 2">RA17</strain>
    </source>
</reference>
<comment type="caution">
    <text evidence="1">The sequence shown here is derived from an EMBL/GenBank/DDBJ whole genome shotgun (WGS) entry which is preliminary data.</text>
</comment>
<evidence type="ECO:0000313" key="1">
    <source>
        <dbReference type="EMBL" id="RAP77912.1"/>
    </source>
</evidence>
<dbReference type="RefSeq" id="WP_112881035.1">
    <property type="nucleotide sequence ID" value="NZ_QLUW01000001.1"/>
</dbReference>
<organism evidence="1 2">
    <name type="scientific">Paenibacillus montanisoli</name>
    <dbReference type="NCBI Taxonomy" id="2081970"/>
    <lineage>
        <taxon>Bacteria</taxon>
        <taxon>Bacillati</taxon>
        <taxon>Bacillota</taxon>
        <taxon>Bacilli</taxon>
        <taxon>Bacillales</taxon>
        <taxon>Paenibacillaceae</taxon>
        <taxon>Paenibacillus</taxon>
    </lineage>
</organism>
<dbReference type="Proteomes" id="UP000249260">
    <property type="component" value="Unassembled WGS sequence"/>
</dbReference>
<name>A0A328U755_9BACL</name>
<accession>A0A328U755</accession>
<protein>
    <submittedName>
        <fullName evidence="1">Uncharacterized protein</fullName>
    </submittedName>
</protein>
<keyword evidence="2" id="KW-1185">Reference proteome</keyword>
<dbReference type="EMBL" id="QLUW01000001">
    <property type="protein sequence ID" value="RAP77912.1"/>
    <property type="molecule type" value="Genomic_DNA"/>
</dbReference>
<gene>
    <name evidence="1" type="ORF">DL346_05500</name>
</gene>
<proteinExistence type="predicted"/>
<dbReference type="AlphaFoldDB" id="A0A328U755"/>